<dbReference type="SUPFAM" id="SSF55021">
    <property type="entry name" value="ACT-like"/>
    <property type="match status" value="1"/>
</dbReference>
<dbReference type="Pfam" id="PF08753">
    <property type="entry name" value="NikR_C"/>
    <property type="match status" value="1"/>
</dbReference>
<dbReference type="PANTHER" id="PTHR34719:SF2">
    <property type="entry name" value="NICKEL-RESPONSIVE REGULATOR"/>
    <property type="match status" value="1"/>
</dbReference>
<dbReference type="InterPro" id="IPR045865">
    <property type="entry name" value="ACT-like_dom_sf"/>
</dbReference>
<name>A0A832WN68_9EURY</name>
<dbReference type="GO" id="GO:0010045">
    <property type="term" value="P:response to nickel cation"/>
    <property type="evidence" value="ECO:0007669"/>
    <property type="project" value="InterPro"/>
</dbReference>
<evidence type="ECO:0000256" key="8">
    <source>
        <dbReference type="HAMAP-Rule" id="MF_00476"/>
    </source>
</evidence>
<keyword evidence="3 8" id="KW-0533">Nickel</keyword>
<dbReference type="InterPro" id="IPR050192">
    <property type="entry name" value="CopG/NikR_regulator"/>
</dbReference>
<dbReference type="InterPro" id="IPR002145">
    <property type="entry name" value="CopG"/>
</dbReference>
<evidence type="ECO:0000256" key="3">
    <source>
        <dbReference type="ARBA" id="ARBA00022596"/>
    </source>
</evidence>
<proteinExistence type="inferred from homology"/>
<evidence type="ECO:0000256" key="5">
    <source>
        <dbReference type="ARBA" id="ARBA00023015"/>
    </source>
</evidence>
<feature type="binding site" evidence="8">
    <location>
        <position position="83"/>
    </location>
    <ligand>
        <name>Ni(2+)</name>
        <dbReference type="ChEBI" id="CHEBI:49786"/>
    </ligand>
</feature>
<reference evidence="11" key="1">
    <citation type="journal article" date="2020" name="bioRxiv">
        <title>A rank-normalized archaeal taxonomy based on genome phylogeny resolves widespread incomplete and uneven classifications.</title>
        <authorList>
            <person name="Rinke C."/>
            <person name="Chuvochina M."/>
            <person name="Mussig A.J."/>
            <person name="Chaumeil P.-A."/>
            <person name="Waite D.W."/>
            <person name="Whitman W.B."/>
            <person name="Parks D.H."/>
            <person name="Hugenholtz P."/>
        </authorList>
    </citation>
    <scope>NUCLEOTIDE SEQUENCE</scope>
    <source>
        <strain evidence="11">UBA8853</strain>
    </source>
</reference>
<dbReference type="GeneID" id="1478097"/>
<evidence type="ECO:0000256" key="2">
    <source>
        <dbReference type="ARBA" id="ARBA00008478"/>
    </source>
</evidence>
<dbReference type="NCBIfam" id="NF003381">
    <property type="entry name" value="PRK04460.1"/>
    <property type="match status" value="1"/>
</dbReference>
<keyword evidence="7 8" id="KW-0804">Transcription</keyword>
<evidence type="ECO:0000259" key="10">
    <source>
        <dbReference type="Pfam" id="PF08753"/>
    </source>
</evidence>
<feature type="domain" description="Transcription factor NikR nickel binding C-terminal" evidence="10">
    <location>
        <begin position="63"/>
        <end position="136"/>
    </location>
</feature>
<dbReference type="GO" id="GO:0003677">
    <property type="term" value="F:DNA binding"/>
    <property type="evidence" value="ECO:0007669"/>
    <property type="project" value="UniProtKB-KW"/>
</dbReference>
<comment type="caution">
    <text evidence="11">The sequence shown here is derived from an EMBL/GenBank/DDBJ whole genome shotgun (WGS) entry which is preliminary data.</text>
</comment>
<dbReference type="OMA" id="HDNCLEV"/>
<dbReference type="InterPro" id="IPR022988">
    <property type="entry name" value="Ni_resp_reg_NikR"/>
</dbReference>
<dbReference type="GO" id="GO:0016151">
    <property type="term" value="F:nickel cation binding"/>
    <property type="evidence" value="ECO:0007669"/>
    <property type="project" value="UniProtKB-UniRule"/>
</dbReference>
<dbReference type="NCBIfam" id="NF002169">
    <property type="entry name" value="PRK01002.1"/>
    <property type="match status" value="1"/>
</dbReference>
<dbReference type="RefSeq" id="WP_011019870.1">
    <property type="nucleotide sequence ID" value="NZ_DUJS01000004.1"/>
</dbReference>
<dbReference type="Pfam" id="PF01402">
    <property type="entry name" value="RHH_1"/>
    <property type="match status" value="1"/>
</dbReference>
<evidence type="ECO:0000313" key="12">
    <source>
        <dbReference type="Proteomes" id="UP000619545"/>
    </source>
</evidence>
<feature type="binding site" evidence="8">
    <location>
        <position position="102"/>
    </location>
    <ligand>
        <name>Ni(2+)</name>
        <dbReference type="ChEBI" id="CHEBI:49786"/>
    </ligand>
</feature>
<keyword evidence="4 8" id="KW-0479">Metal-binding</keyword>
<dbReference type="EMBL" id="DUJS01000004">
    <property type="protein sequence ID" value="HII70972.1"/>
    <property type="molecule type" value="Genomic_DNA"/>
</dbReference>
<protein>
    <recommendedName>
        <fullName evidence="8">Putative nickel-responsive regulator</fullName>
    </recommendedName>
</protein>
<organism evidence="11 12">
    <name type="scientific">Methanopyrus kandleri</name>
    <dbReference type="NCBI Taxonomy" id="2320"/>
    <lineage>
        <taxon>Archaea</taxon>
        <taxon>Methanobacteriati</taxon>
        <taxon>Methanobacteriota</taxon>
        <taxon>Methanomada group</taxon>
        <taxon>Methanopyri</taxon>
        <taxon>Methanopyrales</taxon>
        <taxon>Methanopyraceae</taxon>
        <taxon>Methanopyrus</taxon>
    </lineage>
</organism>
<dbReference type="InterPro" id="IPR027271">
    <property type="entry name" value="Acetolactate_synth/TF_NikR_C"/>
</dbReference>
<evidence type="ECO:0000256" key="7">
    <source>
        <dbReference type="ARBA" id="ARBA00023163"/>
    </source>
</evidence>
<gene>
    <name evidence="11" type="primary">nikR</name>
    <name evidence="11" type="ORF">HA336_07065</name>
</gene>
<dbReference type="Gene3D" id="3.30.70.1150">
    <property type="entry name" value="ACT-like. Chain A, domain 2"/>
    <property type="match status" value="1"/>
</dbReference>
<evidence type="ECO:0000259" key="9">
    <source>
        <dbReference type="Pfam" id="PF01402"/>
    </source>
</evidence>
<dbReference type="GO" id="GO:0003700">
    <property type="term" value="F:DNA-binding transcription factor activity"/>
    <property type="evidence" value="ECO:0007669"/>
    <property type="project" value="UniProtKB-UniRule"/>
</dbReference>
<dbReference type="Proteomes" id="UP000619545">
    <property type="component" value="Unassembled WGS sequence"/>
</dbReference>
<keyword evidence="5 8" id="KW-0805">Transcription regulation</keyword>
<dbReference type="Gene3D" id="1.10.1220.10">
    <property type="entry name" value="Met repressor-like"/>
    <property type="match status" value="1"/>
</dbReference>
<dbReference type="CDD" id="cd22231">
    <property type="entry name" value="RHH_NikR_HicB-like"/>
    <property type="match status" value="1"/>
</dbReference>
<dbReference type="SMR" id="A0A832WN68"/>
<dbReference type="InterPro" id="IPR014864">
    <property type="entry name" value="TF_NikR_Ni-bd_C"/>
</dbReference>
<dbReference type="PANTHER" id="PTHR34719">
    <property type="entry name" value="NICKEL-RESPONSIVE REGULATOR"/>
    <property type="match status" value="1"/>
</dbReference>
<feature type="binding site" evidence="8">
    <location>
        <position position="94"/>
    </location>
    <ligand>
        <name>Ni(2+)</name>
        <dbReference type="ChEBI" id="CHEBI:49786"/>
    </ligand>
</feature>
<dbReference type="HAMAP" id="MF_00476">
    <property type="entry name" value="NikR"/>
    <property type="match status" value="1"/>
</dbReference>
<feature type="domain" description="Ribbon-helix-helix protein CopG" evidence="9">
    <location>
        <begin position="9"/>
        <end position="48"/>
    </location>
</feature>
<evidence type="ECO:0000256" key="6">
    <source>
        <dbReference type="ARBA" id="ARBA00023125"/>
    </source>
</evidence>
<accession>A0A832WN68</accession>
<evidence type="ECO:0000256" key="1">
    <source>
        <dbReference type="ARBA" id="ARBA00002339"/>
    </source>
</evidence>
<dbReference type="InterPro" id="IPR010985">
    <property type="entry name" value="Ribbon_hlx_hlx"/>
</dbReference>
<feature type="binding site" evidence="8">
    <location>
        <position position="96"/>
    </location>
    <ligand>
        <name>Ni(2+)</name>
        <dbReference type="ChEBI" id="CHEBI:49786"/>
    </ligand>
</feature>
<comment type="similarity">
    <text evidence="2 8">Belongs to the transcriptional regulatory CopG/NikR family.</text>
</comment>
<dbReference type="AlphaFoldDB" id="A0A832WN68"/>
<sequence>MNKGEDNLVRTSITVPEQLLQKVNELIASGYFASRSEIFRQALREYLQRIEWTERVGDEEYFGALTYVFQHERAEPELVKVQHEFTDVIISTTHIHVSPEKCLEVLLLQGPGKRIAELAKRIRGVRGVEQAKLTVVSSEGE</sequence>
<evidence type="ECO:0000256" key="4">
    <source>
        <dbReference type="ARBA" id="ARBA00022723"/>
    </source>
</evidence>
<dbReference type="SUPFAM" id="SSF47598">
    <property type="entry name" value="Ribbon-helix-helix"/>
    <property type="match status" value="1"/>
</dbReference>
<evidence type="ECO:0000313" key="11">
    <source>
        <dbReference type="EMBL" id="HII70972.1"/>
    </source>
</evidence>
<comment type="cofactor">
    <cofactor evidence="8">
        <name>Ni(2+)</name>
        <dbReference type="ChEBI" id="CHEBI:49786"/>
    </cofactor>
    <text evidence="8">Binds 1 nickel ion per subunit.</text>
</comment>
<dbReference type="InterPro" id="IPR013321">
    <property type="entry name" value="Arc_rbn_hlx_hlx"/>
</dbReference>
<comment type="function">
    <text evidence="1 8">Transcriptional regulator.</text>
</comment>
<keyword evidence="6 8" id="KW-0238">DNA-binding</keyword>
<dbReference type="NCBIfam" id="NF002815">
    <property type="entry name" value="PRK02967.1"/>
    <property type="match status" value="1"/>
</dbReference>